<name>A0A1M5B0Z2_9CLOT</name>
<dbReference type="InterPro" id="IPR032774">
    <property type="entry name" value="WG_beta_rep"/>
</dbReference>
<dbReference type="PANTHER" id="PTHR37841">
    <property type="entry name" value="GLR2918 PROTEIN"/>
    <property type="match status" value="1"/>
</dbReference>
<proteinExistence type="predicted"/>
<dbReference type="STRING" id="1122155.SAMN02745158_03433"/>
<gene>
    <name evidence="1" type="ORF">SAMN02745158_03433</name>
</gene>
<dbReference type="PANTHER" id="PTHR37841:SF1">
    <property type="entry name" value="DUF3298 DOMAIN-CONTAINING PROTEIN"/>
    <property type="match status" value="1"/>
</dbReference>
<evidence type="ECO:0000313" key="1">
    <source>
        <dbReference type="EMBL" id="SHF36174.1"/>
    </source>
</evidence>
<dbReference type="SUPFAM" id="SSF69360">
    <property type="entry name" value="Cell wall binding repeat"/>
    <property type="match status" value="2"/>
</dbReference>
<dbReference type="AlphaFoldDB" id="A0A1M5B0Z2"/>
<accession>A0A1M5B0Z2</accession>
<keyword evidence="2" id="KW-1185">Reference proteome</keyword>
<dbReference type="OrthoDB" id="210273at2"/>
<dbReference type="Proteomes" id="UP000184245">
    <property type="component" value="Unassembled WGS sequence"/>
</dbReference>
<organism evidence="1 2">
    <name type="scientific">Lactonifactor longoviformis DSM 17459</name>
    <dbReference type="NCBI Taxonomy" id="1122155"/>
    <lineage>
        <taxon>Bacteria</taxon>
        <taxon>Bacillati</taxon>
        <taxon>Bacillota</taxon>
        <taxon>Clostridia</taxon>
        <taxon>Eubacteriales</taxon>
        <taxon>Clostridiaceae</taxon>
        <taxon>Lactonifactor</taxon>
    </lineage>
</organism>
<evidence type="ECO:0000313" key="2">
    <source>
        <dbReference type="Proteomes" id="UP000184245"/>
    </source>
</evidence>
<dbReference type="RefSeq" id="WP_072853921.1">
    <property type="nucleotide sequence ID" value="NZ_FQVI01000023.1"/>
</dbReference>
<protein>
    <submittedName>
        <fullName evidence="1">WG containing repeat-containing protein</fullName>
    </submittedName>
</protein>
<reference evidence="1 2" key="1">
    <citation type="submission" date="2016-11" db="EMBL/GenBank/DDBJ databases">
        <authorList>
            <person name="Jaros S."/>
            <person name="Januszkiewicz K."/>
            <person name="Wedrychowicz H."/>
        </authorList>
    </citation>
    <scope>NUCLEOTIDE SEQUENCE [LARGE SCALE GENOMIC DNA]</scope>
    <source>
        <strain evidence="1 2">DSM 17459</strain>
    </source>
</reference>
<dbReference type="EMBL" id="FQVI01000023">
    <property type="protein sequence ID" value="SHF36174.1"/>
    <property type="molecule type" value="Genomic_DNA"/>
</dbReference>
<sequence length="972" mass="111530">MGKLFFRDAGGREYQVRTMEMLVQFLDREGAETGEYLTTEFAPWYSKLTQAQRTCRLNPDGQAGVEEIVERLRSEYPDRDGNRTILEQILTGEKAREVLQEEPERRKDLEQCVEQLTASFEIRDGREITLACTREQWLEAIKRDTKREPCYIILLNCGYSSYPWRDWETLCHKVIVFGGSPVLRLEERIQGRNWREREVVLLGDAVTDTSLVYEEIYDRRLGVPLHRVKKEGKYGYVDPWGMEVCACRYDGADAFTDELSCVRKDSLYGLIDRKGVEIVPCQYNWMGNFHEGFIHVRRNGKSGYINTSGEETVSCRYEEGGDFHEGLAWIVKNERWGYIDKKGQEVIPPRFVYAGNFCGERAWVREEASERIYNQIDPAGNTYLRAKQIEIYREKDGYASYDDEGMSLGVTFGEQWQYMHHPEEAGSFAVYDSGYQWKNQDGTAAQGAELWGPGISWEYSGFSLETMPEGPAKVYPVKAGEKWGIADRGGCMRICPVFDEVWTDCQNQWMGENPIFVRRGDKIGWVDLHGYLTVPCEYECACDESEVFPVWWFGGIHKFCRERTAGYLNRYGEVILPFTDGSYHWDSDLQAVKKVTADRSGSKHTEYWGIHGTRLQVSCCRDDADTPARFSEGYAVVHLYENGRNRSILVDREKGAGRCLSAYYPHVEDFSEGMCAVQNENGLYGYIDSCGRERIPCRYEKAEDFSDGTALVCRDGELLYLDKTGKELPGLGNRWRTAKSFREGLAAVQKEDGTKGYIDHWGNMTIILPENTEEWQSFHEGLAAVKVEGRYGYIDSRGRTAIPFHYGDNALGFSYGLAAVKDTAGRWGYIDTQGNVKIPFQYDEAWTFFAGLGRVRRDSSYFPAVNNLLKSQRAEGGYGVVNTEGTEILPCRYKRVRICKDGLVGVAEETARGLEKVLEYKYYNRTGTQIELRFAEEDPNRNVFWEFSEGLAPARGGWRDSKNRQWGFYMED</sequence>
<dbReference type="Pfam" id="PF14903">
    <property type="entry name" value="WG_beta_rep"/>
    <property type="match status" value="6"/>
</dbReference>